<name>A0A7I8JDS9_SPIIN</name>
<sequence length="168" mass="18725">MAVAVAASLLVFLGVFPFPCLVAGGAPPSSPAPAPWPPQFHAILYANYSGALSIIDLWYDWPNAGELLYDLEWDNGTSFYYNLDASRRCRTMRFPVAVDGFLCNVWEKADFITYYEDVATRRPVRWVFYTGRSIHVMTFEEGAVLEDEKWQAPVYCFDSAAAAVASSG</sequence>
<organism evidence="2">
    <name type="scientific">Spirodela intermedia</name>
    <name type="common">Intermediate duckweed</name>
    <dbReference type="NCBI Taxonomy" id="51605"/>
    <lineage>
        <taxon>Eukaryota</taxon>
        <taxon>Viridiplantae</taxon>
        <taxon>Streptophyta</taxon>
        <taxon>Embryophyta</taxon>
        <taxon>Tracheophyta</taxon>
        <taxon>Spermatophyta</taxon>
        <taxon>Magnoliopsida</taxon>
        <taxon>Liliopsida</taxon>
        <taxon>Araceae</taxon>
        <taxon>Lemnoideae</taxon>
        <taxon>Spirodela</taxon>
    </lineage>
</organism>
<keyword evidence="1" id="KW-0732">Signal</keyword>
<accession>A0A7I8JDS9</accession>
<evidence type="ECO:0000256" key="1">
    <source>
        <dbReference type="SAM" id="SignalP"/>
    </source>
</evidence>
<feature type="chain" id="PRO_5029568406" evidence="1">
    <location>
        <begin position="18"/>
        <end position="168"/>
    </location>
</feature>
<dbReference type="AlphaFoldDB" id="A0A7I8JDS9"/>
<dbReference type="InterPro" id="IPR038941">
    <property type="entry name" value="At4g14100-like"/>
</dbReference>
<evidence type="ECO:0000313" key="3">
    <source>
        <dbReference type="Proteomes" id="UP001189122"/>
    </source>
</evidence>
<dbReference type="PANTHER" id="PTHR33880">
    <property type="entry name" value="EXPRESSED PROTEIN"/>
    <property type="match status" value="1"/>
</dbReference>
<keyword evidence="3" id="KW-1185">Reference proteome</keyword>
<dbReference type="PANTHER" id="PTHR33880:SF19">
    <property type="entry name" value="EXPRESSED PROTEIN"/>
    <property type="match status" value="1"/>
</dbReference>
<evidence type="ECO:0000313" key="2">
    <source>
        <dbReference type="EMBL" id="CAA2629068.1"/>
    </source>
</evidence>
<dbReference type="EMBL" id="LR743598">
    <property type="protein sequence ID" value="CAA2629068.1"/>
    <property type="molecule type" value="Genomic_DNA"/>
</dbReference>
<proteinExistence type="predicted"/>
<protein>
    <submittedName>
        <fullName evidence="2">Uncharacterized protein</fullName>
    </submittedName>
</protein>
<feature type="signal peptide" evidence="1">
    <location>
        <begin position="1"/>
        <end position="17"/>
    </location>
</feature>
<gene>
    <name evidence="2" type="ORF">SI7747_11014708</name>
</gene>
<dbReference type="EMBL" id="CACRZD030000011">
    <property type="protein sequence ID" value="CAA6668314.1"/>
    <property type="molecule type" value="Genomic_DNA"/>
</dbReference>
<dbReference type="Proteomes" id="UP001189122">
    <property type="component" value="Unassembled WGS sequence"/>
</dbReference>
<reference evidence="2 3" key="1">
    <citation type="submission" date="2019-12" db="EMBL/GenBank/DDBJ databases">
        <authorList>
            <person name="Scholz U."/>
            <person name="Mascher M."/>
            <person name="Fiebig A."/>
        </authorList>
    </citation>
    <scope>NUCLEOTIDE SEQUENCE</scope>
</reference>